<dbReference type="SUPFAM" id="SSF57959">
    <property type="entry name" value="Leucine zipper domain"/>
    <property type="match status" value="1"/>
</dbReference>
<dbReference type="InterPro" id="IPR050936">
    <property type="entry name" value="AP-1-like"/>
</dbReference>
<dbReference type="InterPro" id="IPR046347">
    <property type="entry name" value="bZIP_sf"/>
</dbReference>
<dbReference type="PROSITE" id="PS50217">
    <property type="entry name" value="BZIP"/>
    <property type="match status" value="1"/>
</dbReference>
<feature type="region of interest" description="Disordered" evidence="4">
    <location>
        <begin position="437"/>
        <end position="459"/>
    </location>
</feature>
<dbReference type="PANTHER" id="PTHR40621:SF10">
    <property type="entry name" value="BZIP DOMAIN-CONTAINING PROTEIN"/>
    <property type="match status" value="1"/>
</dbReference>
<dbReference type="Pfam" id="PF00170">
    <property type="entry name" value="bZIP_1"/>
    <property type="match status" value="1"/>
</dbReference>
<dbReference type="Proteomes" id="UP001145021">
    <property type="component" value="Unassembled WGS sequence"/>
</dbReference>
<evidence type="ECO:0000313" key="6">
    <source>
        <dbReference type="EMBL" id="KAJ1642844.1"/>
    </source>
</evidence>
<feature type="domain" description="BZIP" evidence="5">
    <location>
        <begin position="263"/>
        <end position="326"/>
    </location>
</feature>
<dbReference type="AlphaFoldDB" id="A0A9W7XGN1"/>
<keyword evidence="2" id="KW-0539">Nucleus</keyword>
<feature type="coiled-coil region" evidence="3">
    <location>
        <begin position="288"/>
        <end position="336"/>
    </location>
</feature>
<protein>
    <recommendedName>
        <fullName evidence="5">BZIP domain-containing protein</fullName>
    </recommendedName>
</protein>
<keyword evidence="3" id="KW-0175">Coiled coil</keyword>
<comment type="subcellular location">
    <subcellularLocation>
        <location evidence="1">Nucleus</location>
    </subcellularLocation>
</comment>
<dbReference type="PROSITE" id="PS00036">
    <property type="entry name" value="BZIP_BASIC"/>
    <property type="match status" value="1"/>
</dbReference>
<evidence type="ECO:0000256" key="1">
    <source>
        <dbReference type="ARBA" id="ARBA00004123"/>
    </source>
</evidence>
<dbReference type="EMBL" id="JANBOH010000330">
    <property type="protein sequence ID" value="KAJ1642844.1"/>
    <property type="molecule type" value="Genomic_DNA"/>
</dbReference>
<keyword evidence="7" id="KW-1185">Reference proteome</keyword>
<evidence type="ECO:0000256" key="2">
    <source>
        <dbReference type="ARBA" id="ARBA00023242"/>
    </source>
</evidence>
<dbReference type="SMART" id="SM00338">
    <property type="entry name" value="BRLZ"/>
    <property type="match status" value="1"/>
</dbReference>
<evidence type="ECO:0000313" key="7">
    <source>
        <dbReference type="Proteomes" id="UP001145021"/>
    </source>
</evidence>
<feature type="region of interest" description="Disordered" evidence="4">
    <location>
        <begin position="196"/>
        <end position="237"/>
    </location>
</feature>
<sequence length="563" mass="57324">MDSFSSFIDQSLVDNNTPTDSAADKASNMTSGNDYSSELFYQLLLSAVSSPNQPDSLTTINPNSLTATESATMDDNSGFVADLASGMAGDPNAFLTAALLSALDPLTSSTTDGANNTLMHGDSAMLIDTPESDAGKAEANKAPIGKAPAAAAIRPVAATTASKSAVALKKQTIQQQALSTTASKRSGNINTSAAAAAASSAVGTAQKTQAATARRSTTPAVSSSSSSVSATKGSVATAATTAAAVSEEVNDDIEMEGIDLKSLSSKERRQLRNKISARNFRVRRKEYISTLEAEVRVIKEENSSLRAELTESKKDNVQLRDEISKLRHRINQLSVSSQHNTSTTSTAGAAAAGAGAGRVATGSASQQPQSSLLTRPSCNNLVSSSANGIPSAISAAQSAATSTSAAAAAAVPVAKPLATTQTMAAMPRFNPHKDIGQAAAKKGGASANGSSSAAGGNWASKSSQTGFIAVNTAVMPPSHGAAVDQLVLDMRRQQSVDALLDIQNQDQDQDQQSYADPALVLAALEAGGLIAELLISQVAIEASLALAHPPSVVAMPFVAGVCS</sequence>
<dbReference type="InterPro" id="IPR004827">
    <property type="entry name" value="bZIP"/>
</dbReference>
<evidence type="ECO:0000256" key="4">
    <source>
        <dbReference type="SAM" id="MobiDB-lite"/>
    </source>
</evidence>
<proteinExistence type="predicted"/>
<dbReference type="Gene3D" id="1.20.5.170">
    <property type="match status" value="1"/>
</dbReference>
<gene>
    <name evidence="6" type="ORF">LPJ64_005337</name>
</gene>
<dbReference type="GO" id="GO:0001228">
    <property type="term" value="F:DNA-binding transcription activator activity, RNA polymerase II-specific"/>
    <property type="evidence" value="ECO:0007669"/>
    <property type="project" value="TreeGrafter"/>
</dbReference>
<feature type="region of interest" description="Disordered" evidence="4">
    <location>
        <begin position="11"/>
        <end position="30"/>
    </location>
</feature>
<reference evidence="6" key="1">
    <citation type="submission" date="2022-07" db="EMBL/GenBank/DDBJ databases">
        <title>Phylogenomic reconstructions and comparative analyses of Kickxellomycotina fungi.</title>
        <authorList>
            <person name="Reynolds N.K."/>
            <person name="Stajich J.E."/>
            <person name="Barry K."/>
            <person name="Grigoriev I.V."/>
            <person name="Crous P."/>
            <person name="Smith M.E."/>
        </authorList>
    </citation>
    <scope>NUCLEOTIDE SEQUENCE</scope>
    <source>
        <strain evidence="6">NBRC 105413</strain>
    </source>
</reference>
<organism evidence="6 7">
    <name type="scientific">Coemansia asiatica</name>
    <dbReference type="NCBI Taxonomy" id="1052880"/>
    <lineage>
        <taxon>Eukaryota</taxon>
        <taxon>Fungi</taxon>
        <taxon>Fungi incertae sedis</taxon>
        <taxon>Zoopagomycota</taxon>
        <taxon>Kickxellomycotina</taxon>
        <taxon>Kickxellomycetes</taxon>
        <taxon>Kickxellales</taxon>
        <taxon>Kickxellaceae</taxon>
        <taxon>Coemansia</taxon>
    </lineage>
</organism>
<dbReference type="GO" id="GO:0000976">
    <property type="term" value="F:transcription cis-regulatory region binding"/>
    <property type="evidence" value="ECO:0007669"/>
    <property type="project" value="InterPro"/>
</dbReference>
<evidence type="ECO:0000259" key="5">
    <source>
        <dbReference type="PROSITE" id="PS50217"/>
    </source>
</evidence>
<evidence type="ECO:0000256" key="3">
    <source>
        <dbReference type="SAM" id="Coils"/>
    </source>
</evidence>
<dbReference type="GO" id="GO:0090575">
    <property type="term" value="C:RNA polymerase II transcription regulator complex"/>
    <property type="evidence" value="ECO:0007669"/>
    <property type="project" value="TreeGrafter"/>
</dbReference>
<name>A0A9W7XGN1_9FUNG</name>
<comment type="caution">
    <text evidence="6">The sequence shown here is derived from an EMBL/GenBank/DDBJ whole genome shotgun (WGS) entry which is preliminary data.</text>
</comment>
<feature type="compositionally biased region" description="Polar residues" evidence="4">
    <location>
        <begin position="11"/>
        <end position="20"/>
    </location>
</feature>
<feature type="compositionally biased region" description="Low complexity" evidence="4">
    <location>
        <begin position="438"/>
        <end position="459"/>
    </location>
</feature>
<dbReference type="CDD" id="cd14810">
    <property type="entry name" value="bZIP_u1"/>
    <property type="match status" value="1"/>
</dbReference>
<dbReference type="PANTHER" id="PTHR40621">
    <property type="entry name" value="TRANSCRIPTION FACTOR KAPC-RELATED"/>
    <property type="match status" value="1"/>
</dbReference>
<accession>A0A9W7XGN1</accession>